<feature type="binding site" evidence="9">
    <location>
        <begin position="28"/>
        <end position="32"/>
    </location>
    <ligand>
        <name>4-amino-2-methyl-5-(diphosphooxymethyl)pyrimidine</name>
        <dbReference type="ChEBI" id="CHEBI:57841"/>
    </ligand>
</feature>
<dbReference type="RefSeq" id="WP_085122764.1">
    <property type="nucleotide sequence ID" value="NZ_FWZX01000007.1"/>
</dbReference>
<sequence>MRLDPFYLIVDGADWIERLVPLGVRLVQLRIKGRDEAYLRAEIRRARETCARHGCRLVVNDHWRLAIEEGCEAVHLGQEDLAAADRAAIRRAGLRLGLSSHDPRELEAALAAGPDYVALGPIYPTVLKRMTWAPQGLDRLADWKRRVAPLPLVAIGGLTPERLSGVFEAGADCAAVVTDVLRHPDPEARTRDWLAATTVWR</sequence>
<dbReference type="CDD" id="cd00564">
    <property type="entry name" value="TMP_TenI"/>
    <property type="match status" value="1"/>
</dbReference>
<keyword evidence="2 9" id="KW-0808">Transferase</keyword>
<dbReference type="Proteomes" id="UP000192917">
    <property type="component" value="Unassembled WGS sequence"/>
</dbReference>
<dbReference type="GO" id="GO:0004789">
    <property type="term" value="F:thiamine-phosphate diphosphorylase activity"/>
    <property type="evidence" value="ECO:0007669"/>
    <property type="project" value="UniProtKB-UniRule"/>
</dbReference>
<evidence type="ECO:0000256" key="1">
    <source>
        <dbReference type="ARBA" id="ARBA00005165"/>
    </source>
</evidence>
<feature type="domain" description="Thiamine phosphate synthase/TenI" evidence="12">
    <location>
        <begin position="12"/>
        <end position="179"/>
    </location>
</feature>
<evidence type="ECO:0000256" key="5">
    <source>
        <dbReference type="ARBA" id="ARBA00022977"/>
    </source>
</evidence>
<keyword evidence="5 9" id="KW-0784">Thiamine biosynthesis</keyword>
<dbReference type="GO" id="GO:0000287">
    <property type="term" value="F:magnesium ion binding"/>
    <property type="evidence" value="ECO:0007669"/>
    <property type="project" value="UniProtKB-UniRule"/>
</dbReference>
<dbReference type="Pfam" id="PF02581">
    <property type="entry name" value="TMP-TENI"/>
    <property type="match status" value="1"/>
</dbReference>
<dbReference type="PANTHER" id="PTHR20857">
    <property type="entry name" value="THIAMINE-PHOSPHATE PYROPHOSPHORYLASE"/>
    <property type="match status" value="1"/>
</dbReference>
<reference evidence="13 14" key="1">
    <citation type="submission" date="2017-04" db="EMBL/GenBank/DDBJ databases">
        <authorList>
            <person name="Afonso C.L."/>
            <person name="Miller P.J."/>
            <person name="Scott M.A."/>
            <person name="Spackman E."/>
            <person name="Goraichik I."/>
            <person name="Dimitrov K.M."/>
            <person name="Suarez D.L."/>
            <person name="Swayne D.E."/>
        </authorList>
    </citation>
    <scope>NUCLEOTIDE SEQUENCE [LARGE SCALE GENOMIC DNA]</scope>
    <source>
        <strain evidence="13 14">USBA 355</strain>
    </source>
</reference>
<evidence type="ECO:0000313" key="13">
    <source>
        <dbReference type="EMBL" id="SMF20893.1"/>
    </source>
</evidence>
<comment type="function">
    <text evidence="9">Condenses 4-methyl-5-(beta-hydroxyethyl)thiazole monophosphate (THZ-P) and 2-methyl-4-amino-5-hydroxymethyl pyrimidine pyrophosphate (HMP-PP) to form thiamine monophosphate (TMP).</text>
</comment>
<comment type="caution">
    <text evidence="9">Lacks conserved residue(s) required for the propagation of feature annotation.</text>
</comment>
<feature type="binding site" evidence="9">
    <location>
        <position position="60"/>
    </location>
    <ligand>
        <name>4-amino-2-methyl-5-(diphosphooxymethyl)pyrimidine</name>
        <dbReference type="ChEBI" id="CHEBI:57841"/>
    </ligand>
</feature>
<dbReference type="EMBL" id="FWZX01000007">
    <property type="protein sequence ID" value="SMF20893.1"/>
    <property type="molecule type" value="Genomic_DNA"/>
</dbReference>
<feature type="binding site" evidence="9">
    <location>
        <position position="99"/>
    </location>
    <ligand>
        <name>4-amino-2-methyl-5-(diphosphooxymethyl)pyrimidine</name>
        <dbReference type="ChEBI" id="CHEBI:57841"/>
    </ligand>
</feature>
<dbReference type="InterPro" id="IPR013785">
    <property type="entry name" value="Aldolase_TIM"/>
</dbReference>
<dbReference type="UniPathway" id="UPA00060">
    <property type="reaction ID" value="UER00141"/>
</dbReference>
<dbReference type="GO" id="GO:0009228">
    <property type="term" value="P:thiamine biosynthetic process"/>
    <property type="evidence" value="ECO:0007669"/>
    <property type="project" value="UniProtKB-KW"/>
</dbReference>
<dbReference type="HAMAP" id="MF_00097">
    <property type="entry name" value="TMP_synthase"/>
    <property type="match status" value="1"/>
</dbReference>
<organism evidence="13 14">
    <name type="scientific">Tistlia consotensis USBA 355</name>
    <dbReference type="NCBI Taxonomy" id="560819"/>
    <lineage>
        <taxon>Bacteria</taxon>
        <taxon>Pseudomonadati</taxon>
        <taxon>Pseudomonadota</taxon>
        <taxon>Alphaproteobacteria</taxon>
        <taxon>Rhodospirillales</taxon>
        <taxon>Rhodovibrionaceae</taxon>
        <taxon>Tistlia</taxon>
    </lineage>
</organism>
<feature type="binding site" evidence="9">
    <location>
        <begin position="177"/>
        <end position="178"/>
    </location>
    <ligand>
        <name>2-[(2R,5Z)-2-carboxy-4-methylthiazol-5(2H)-ylidene]ethyl phosphate</name>
        <dbReference type="ChEBI" id="CHEBI:62899"/>
    </ligand>
</feature>
<comment type="pathway">
    <text evidence="1 9 11">Cofactor biosynthesis; thiamine diphosphate biosynthesis; thiamine phosphate from 4-amino-2-methyl-5-diphosphomethylpyrimidine and 4-methyl-5-(2-phosphoethyl)-thiazole: step 1/1.</text>
</comment>
<evidence type="ECO:0000256" key="7">
    <source>
        <dbReference type="ARBA" id="ARBA00047851"/>
    </source>
</evidence>
<dbReference type="Gene3D" id="3.20.20.70">
    <property type="entry name" value="Aldolase class I"/>
    <property type="match status" value="1"/>
</dbReference>
<name>A0A1Y6BP29_9PROT</name>
<evidence type="ECO:0000256" key="9">
    <source>
        <dbReference type="HAMAP-Rule" id="MF_00097"/>
    </source>
</evidence>
<keyword evidence="4 9" id="KW-0460">Magnesium</keyword>
<dbReference type="EC" id="2.5.1.3" evidence="9"/>
<comment type="catalytic activity">
    <reaction evidence="6 9 10">
        <text>4-methyl-5-(2-phosphooxyethyl)-thiazole + 4-amino-2-methyl-5-(diphosphooxymethyl)pyrimidine + H(+) = thiamine phosphate + diphosphate</text>
        <dbReference type="Rhea" id="RHEA:22328"/>
        <dbReference type="ChEBI" id="CHEBI:15378"/>
        <dbReference type="ChEBI" id="CHEBI:33019"/>
        <dbReference type="ChEBI" id="CHEBI:37575"/>
        <dbReference type="ChEBI" id="CHEBI:57841"/>
        <dbReference type="ChEBI" id="CHEBI:58296"/>
        <dbReference type="EC" id="2.5.1.3"/>
    </reaction>
</comment>
<evidence type="ECO:0000256" key="8">
    <source>
        <dbReference type="ARBA" id="ARBA00047883"/>
    </source>
</evidence>
<dbReference type="AlphaFoldDB" id="A0A1Y6BP29"/>
<dbReference type="InterPro" id="IPR022998">
    <property type="entry name" value="ThiamineP_synth_TenI"/>
</dbReference>
<dbReference type="PANTHER" id="PTHR20857:SF15">
    <property type="entry name" value="THIAMINE-PHOSPHATE SYNTHASE"/>
    <property type="match status" value="1"/>
</dbReference>
<dbReference type="STRING" id="560819.SAMN05428998_10758"/>
<evidence type="ECO:0000256" key="2">
    <source>
        <dbReference type="ARBA" id="ARBA00022679"/>
    </source>
</evidence>
<dbReference type="GO" id="GO:0009229">
    <property type="term" value="P:thiamine diphosphate biosynthetic process"/>
    <property type="evidence" value="ECO:0007669"/>
    <property type="project" value="UniProtKB-UniRule"/>
</dbReference>
<evidence type="ECO:0000256" key="3">
    <source>
        <dbReference type="ARBA" id="ARBA00022723"/>
    </source>
</evidence>
<dbReference type="GO" id="GO:0005737">
    <property type="term" value="C:cytoplasm"/>
    <property type="evidence" value="ECO:0007669"/>
    <property type="project" value="TreeGrafter"/>
</dbReference>
<dbReference type="NCBIfam" id="NF000734">
    <property type="entry name" value="PRK00043.1-5"/>
    <property type="match status" value="1"/>
</dbReference>
<dbReference type="NCBIfam" id="TIGR00693">
    <property type="entry name" value="thiE"/>
    <property type="match status" value="1"/>
</dbReference>
<dbReference type="InterPro" id="IPR034291">
    <property type="entry name" value="TMP_synthase"/>
</dbReference>
<evidence type="ECO:0000256" key="6">
    <source>
        <dbReference type="ARBA" id="ARBA00047334"/>
    </source>
</evidence>
<protein>
    <recommendedName>
        <fullName evidence="9">Thiamine-phosphate synthase</fullName>
        <shortName evidence="9">TP synthase</shortName>
        <shortName evidence="9">TPS</shortName>
        <ecNumber evidence="9">2.5.1.3</ecNumber>
    </recommendedName>
    <alternativeName>
        <fullName evidence="9">Thiamine-phosphate pyrophosphorylase</fullName>
        <shortName evidence="9">TMP pyrophosphorylase</shortName>
        <shortName evidence="9">TMP-PPase</shortName>
    </alternativeName>
</protein>
<feature type="binding site" evidence="9">
    <location>
        <position position="128"/>
    </location>
    <ligand>
        <name>4-amino-2-methyl-5-(diphosphooxymethyl)pyrimidine</name>
        <dbReference type="ChEBI" id="CHEBI:57841"/>
    </ligand>
</feature>
<accession>A0A1Y6BP29</accession>
<evidence type="ECO:0000256" key="10">
    <source>
        <dbReference type="RuleBase" id="RU003826"/>
    </source>
</evidence>
<proteinExistence type="inferred from homology"/>
<comment type="catalytic activity">
    <reaction evidence="8 9 10">
        <text>2-[(2R,5Z)-2-carboxy-4-methylthiazol-5(2H)-ylidene]ethyl phosphate + 4-amino-2-methyl-5-(diphosphooxymethyl)pyrimidine + 2 H(+) = thiamine phosphate + CO2 + diphosphate</text>
        <dbReference type="Rhea" id="RHEA:47844"/>
        <dbReference type="ChEBI" id="CHEBI:15378"/>
        <dbReference type="ChEBI" id="CHEBI:16526"/>
        <dbReference type="ChEBI" id="CHEBI:33019"/>
        <dbReference type="ChEBI" id="CHEBI:37575"/>
        <dbReference type="ChEBI" id="CHEBI:57841"/>
        <dbReference type="ChEBI" id="CHEBI:62899"/>
        <dbReference type="EC" id="2.5.1.3"/>
    </reaction>
</comment>
<gene>
    <name evidence="9" type="primary">thiE</name>
    <name evidence="13" type="ORF">SAMN05428998_10758</name>
</gene>
<keyword evidence="14" id="KW-1185">Reference proteome</keyword>
<evidence type="ECO:0000313" key="14">
    <source>
        <dbReference type="Proteomes" id="UP000192917"/>
    </source>
</evidence>
<evidence type="ECO:0000259" key="12">
    <source>
        <dbReference type="Pfam" id="PF02581"/>
    </source>
</evidence>
<feature type="binding site" evidence="9">
    <location>
        <position position="80"/>
    </location>
    <ligand>
        <name>Mg(2+)</name>
        <dbReference type="ChEBI" id="CHEBI:18420"/>
    </ligand>
</feature>
<comment type="catalytic activity">
    <reaction evidence="7 9 10">
        <text>2-(2-carboxy-4-methylthiazol-5-yl)ethyl phosphate + 4-amino-2-methyl-5-(diphosphooxymethyl)pyrimidine + 2 H(+) = thiamine phosphate + CO2 + diphosphate</text>
        <dbReference type="Rhea" id="RHEA:47848"/>
        <dbReference type="ChEBI" id="CHEBI:15378"/>
        <dbReference type="ChEBI" id="CHEBI:16526"/>
        <dbReference type="ChEBI" id="CHEBI:33019"/>
        <dbReference type="ChEBI" id="CHEBI:37575"/>
        <dbReference type="ChEBI" id="CHEBI:57841"/>
        <dbReference type="ChEBI" id="CHEBI:62890"/>
        <dbReference type="EC" id="2.5.1.3"/>
    </reaction>
</comment>
<dbReference type="InterPro" id="IPR036206">
    <property type="entry name" value="ThiamineP_synth_sf"/>
</dbReference>
<evidence type="ECO:0000256" key="11">
    <source>
        <dbReference type="RuleBase" id="RU004253"/>
    </source>
</evidence>
<dbReference type="SUPFAM" id="SSF51391">
    <property type="entry name" value="Thiamin phosphate synthase"/>
    <property type="match status" value="1"/>
</dbReference>
<evidence type="ECO:0000256" key="4">
    <source>
        <dbReference type="ARBA" id="ARBA00022842"/>
    </source>
</evidence>
<feature type="binding site" evidence="9">
    <location>
        <position position="61"/>
    </location>
    <ligand>
        <name>Mg(2+)</name>
        <dbReference type="ChEBI" id="CHEBI:18420"/>
    </ligand>
</feature>
<feature type="binding site" evidence="9">
    <location>
        <position position="157"/>
    </location>
    <ligand>
        <name>2-[(2R,5Z)-2-carboxy-4-methylthiazol-5(2H)-ylidene]ethyl phosphate</name>
        <dbReference type="ChEBI" id="CHEBI:62899"/>
    </ligand>
</feature>
<keyword evidence="3 9" id="KW-0479">Metal-binding</keyword>
<comment type="similarity">
    <text evidence="9 10">Belongs to the thiamine-phosphate synthase family.</text>
</comment>
<comment type="cofactor">
    <cofactor evidence="9">
        <name>Mg(2+)</name>
        <dbReference type="ChEBI" id="CHEBI:18420"/>
    </cofactor>
    <text evidence="9">Binds 1 Mg(2+) ion per subunit.</text>
</comment>